<keyword evidence="2" id="KW-1185">Reference proteome</keyword>
<accession>Q8KC37</accession>
<evidence type="ECO:0008006" key="3">
    <source>
        <dbReference type="Google" id="ProtNLM"/>
    </source>
</evidence>
<reference evidence="1 2" key="1">
    <citation type="journal article" date="2002" name="Proc. Natl. Acad. Sci. U.S.A.">
        <title>The complete genome sequence of Chlorobium tepidum TLS, a photosynthetic, anaerobic, green-sulfur bacterium.</title>
        <authorList>
            <person name="Eisen J.A."/>
            <person name="Nelson K.E."/>
            <person name="Paulsen I.T."/>
            <person name="Heidelberg J.F."/>
            <person name="Wu M."/>
            <person name="Dodson R.J."/>
            <person name="Deboy R."/>
            <person name="Gwinn M.L."/>
            <person name="Nelson W.C."/>
            <person name="Haft D.H."/>
            <person name="Hickey E.K."/>
            <person name="Peterson J.D."/>
            <person name="Durkin A.S."/>
            <person name="Kolonay J.L."/>
            <person name="Yang F."/>
            <person name="Holt I."/>
            <person name="Umayam L.A."/>
            <person name="Mason T."/>
            <person name="Brenner M."/>
            <person name="Shea T.P."/>
            <person name="Parksey D."/>
            <person name="Nierman W.C."/>
            <person name="Feldblyum T.V."/>
            <person name="Hansen C.L."/>
            <person name="Craven M.B."/>
            <person name="Radune D."/>
            <person name="Vamathevan J."/>
            <person name="Khouri H."/>
            <person name="White O."/>
            <person name="Gruber T.M."/>
            <person name="Ketchum K.A."/>
            <person name="Venter J.C."/>
            <person name="Tettelin H."/>
            <person name="Bryant D.A."/>
            <person name="Fraser C.M."/>
        </authorList>
    </citation>
    <scope>NUCLEOTIDE SEQUENCE [LARGE SCALE GENOMIC DNA]</scope>
    <source>
        <strain evidence="2">ATCC 49652 / DSM 12025 / NBRC 103806 / TLS</strain>
    </source>
</reference>
<name>Q8KC37_CHLTE</name>
<dbReference type="KEGG" id="cte:CT1589"/>
<dbReference type="EMBL" id="AE006470">
    <property type="protein sequence ID" value="AAM72814.1"/>
    <property type="molecule type" value="Genomic_DNA"/>
</dbReference>
<gene>
    <name evidence="1" type="ordered locus">CT1589</name>
</gene>
<dbReference type="OrthoDB" id="3034312at2"/>
<organism evidence="1 2">
    <name type="scientific">Chlorobaculum tepidum (strain ATCC 49652 / DSM 12025 / NBRC 103806 / TLS)</name>
    <name type="common">Chlorobium tepidum</name>
    <dbReference type="NCBI Taxonomy" id="194439"/>
    <lineage>
        <taxon>Bacteria</taxon>
        <taxon>Pseudomonadati</taxon>
        <taxon>Chlorobiota</taxon>
        <taxon>Chlorobiia</taxon>
        <taxon>Chlorobiales</taxon>
        <taxon>Chlorobiaceae</taxon>
        <taxon>Chlorobaculum</taxon>
    </lineage>
</organism>
<dbReference type="RefSeq" id="WP_010933253.1">
    <property type="nucleotide sequence ID" value="NC_002932.3"/>
</dbReference>
<dbReference type="AlphaFoldDB" id="Q8KC37"/>
<dbReference type="InterPro" id="IPR021352">
    <property type="entry name" value="DUF2971"/>
</dbReference>
<dbReference type="Pfam" id="PF11185">
    <property type="entry name" value="DUF2971"/>
    <property type="match status" value="1"/>
</dbReference>
<dbReference type="DNASU" id="1006734"/>
<dbReference type="eggNOG" id="ENOG502ZF5V">
    <property type="taxonomic scope" value="Bacteria"/>
</dbReference>
<evidence type="ECO:0000313" key="2">
    <source>
        <dbReference type="Proteomes" id="UP000001007"/>
    </source>
</evidence>
<dbReference type="STRING" id="194439.CT1589"/>
<proteinExistence type="predicted"/>
<sequence>MSNTKKGLATAGYNDDLAKLEEIFLPNFFYKKMQYYFSSSGLISNDVLFVHYTSTESALDIIREKRVLMRNALHMPDRQEVQDGFNIMDGLLSNENNHWVEFRNRIEVVLPGVVDRVMKIYSDHSHGRNDGTYFLSVLEHDESEKELGRLSMWRAFCGQSQPVAMFLRLPALSAVSQVLRIFFNPVLYKGKGQQHLELAEVIKNVENHKSFLERLDPDLVTSAIVSMILINVLCVKHKVFKEEREWRCVYLPKCFTSETSARLIEPGVEEQVGASRNVYKMPLNAAIDPVLSDIDLSKIFDSLIIGPSKSPYATYEVFCDELKKIGVSDVESKVRVTEIPVR</sequence>
<dbReference type="EnsemblBacteria" id="AAM72814">
    <property type="protein sequence ID" value="AAM72814"/>
    <property type="gene ID" value="CT1589"/>
</dbReference>
<evidence type="ECO:0000313" key="1">
    <source>
        <dbReference type="EMBL" id="AAM72814.1"/>
    </source>
</evidence>
<dbReference type="PATRIC" id="fig|194439.7.peg.1435"/>
<dbReference type="HOGENOM" id="CLU_061528_1_0_10"/>
<protein>
    <recommendedName>
        <fullName evidence="3">DUF2971 domain-containing protein</fullName>
    </recommendedName>
</protein>
<dbReference type="Proteomes" id="UP000001007">
    <property type="component" value="Chromosome"/>
</dbReference>